<evidence type="ECO:0000313" key="2">
    <source>
        <dbReference type="EMBL" id="CAK0895540.1"/>
    </source>
</evidence>
<evidence type="ECO:0000313" key="3">
    <source>
        <dbReference type="Proteomes" id="UP001189429"/>
    </source>
</evidence>
<proteinExistence type="predicted"/>
<dbReference type="Proteomes" id="UP001189429">
    <property type="component" value="Unassembled WGS sequence"/>
</dbReference>
<accession>A0ABN9X7Y5</accession>
<name>A0ABN9X7Y5_9DINO</name>
<feature type="signal peptide" evidence="1">
    <location>
        <begin position="1"/>
        <end position="27"/>
    </location>
</feature>
<keyword evidence="1" id="KW-0732">Signal</keyword>
<feature type="chain" id="PRO_5046255524" evidence="1">
    <location>
        <begin position="28"/>
        <end position="865"/>
    </location>
</feature>
<comment type="caution">
    <text evidence="2">The sequence shown here is derived from an EMBL/GenBank/DDBJ whole genome shotgun (WGS) entry which is preliminary data.</text>
</comment>
<evidence type="ECO:0000256" key="1">
    <source>
        <dbReference type="SAM" id="SignalP"/>
    </source>
</evidence>
<reference evidence="2" key="1">
    <citation type="submission" date="2023-10" db="EMBL/GenBank/DDBJ databases">
        <authorList>
            <person name="Chen Y."/>
            <person name="Shah S."/>
            <person name="Dougan E. K."/>
            <person name="Thang M."/>
            <person name="Chan C."/>
        </authorList>
    </citation>
    <scope>NUCLEOTIDE SEQUENCE [LARGE SCALE GENOMIC DNA]</scope>
</reference>
<gene>
    <name evidence="2" type="ORF">PCOR1329_LOCUS74266</name>
</gene>
<sequence>MRWMTLQRKAVLVLAAALAMLPPLLVAARAAALKRRVGLRADRFEDGGGLPKRVRKAVRRDAVLNLVRPGADSASLKPSCAEEVPDATWQAGVGRLLCGARADRFELLRRLTVANMSFVASMPGAAAGSVPEAAGNWWRCSVARGWQLKLTGGELVIAGGRAKWRGGGYGGGGRHVVAATSLIPQGAGFVLGEEITVSQDMVREAGVFVDWHAADSAFVARDPPVMYSMETAPAPVISEQALPPLPQDHDSAVGADRLDVLVVLPQAALAACAAEGHSPTKCGQSDVMWVLDEPVPRAIRKAFYHCVACRDAPRGPDGERLRRFRKVPTLADVNQYFPKMEGMDAVFLAGQTYYTIWFLIVLASHFVLRPQITELKTWLAERWGLATVGVAFSGCAVGRAERPDRVEEIGAAEVPWILDALRGHDVLVGLVERFVNCFLDGLCEKIESEAWLADGAIFGADVCVKLAKVVVNSVRVPSRKGGKTRAVRLYTGVLLHVGARGMLLSVPELIRQETNRAYKLSLKPKLARLRRQASALGMPSCGLPVGAFVDTLGFEAGLKEAVAEEFHGVVDCGDPRRLLSDGFQVGKDGNHLNWHFEKYAPKHSCDFHLGSDCHRDMIARHNNPDRPGSARREYPGGPWQAVGALAVHLRALLDRWAGAARKYLREAVAGQPSEKLLREFAQRADVVIHPVWERVFPEAAANRTVKRKGAVKVPRVFVERLAHLLDVALHEATPAWGYACEQEWTEEVDCFRAYFSTAVYTVGPPSWSQDARDHVRESEEEPRAAAGRQVALVTPVVNKHLDNLLTPRIRRGLQVGRELALVCAQAGVQKASGTTDIDALCHELEILLLRRCVTTVSPERKAIYE</sequence>
<keyword evidence="3" id="KW-1185">Reference proteome</keyword>
<dbReference type="EMBL" id="CAUYUJ010020058">
    <property type="protein sequence ID" value="CAK0895540.1"/>
    <property type="molecule type" value="Genomic_DNA"/>
</dbReference>
<organism evidence="2 3">
    <name type="scientific">Prorocentrum cordatum</name>
    <dbReference type="NCBI Taxonomy" id="2364126"/>
    <lineage>
        <taxon>Eukaryota</taxon>
        <taxon>Sar</taxon>
        <taxon>Alveolata</taxon>
        <taxon>Dinophyceae</taxon>
        <taxon>Prorocentrales</taxon>
        <taxon>Prorocentraceae</taxon>
        <taxon>Prorocentrum</taxon>
    </lineage>
</organism>
<protein>
    <submittedName>
        <fullName evidence="2">Uncharacterized protein</fullName>
    </submittedName>
</protein>